<keyword evidence="1" id="KW-0472">Membrane</keyword>
<gene>
    <name evidence="2" type="ORF">SAMN05421813_13047</name>
</gene>
<dbReference type="STRING" id="990371.SAMN05421813_13047"/>
<keyword evidence="1" id="KW-1133">Transmembrane helix</keyword>
<dbReference type="Proteomes" id="UP000199226">
    <property type="component" value="Unassembled WGS sequence"/>
</dbReference>
<keyword evidence="3" id="KW-1185">Reference proteome</keyword>
<dbReference type="InterPro" id="IPR011050">
    <property type="entry name" value="Pectin_lyase_fold/virulence"/>
</dbReference>
<name>A0A1G9XHV2_9SPHI</name>
<sequence>MNNFNYVSLTGFQMIRQYFKICSKGCIILLLFSSILFAGNLFGAIRTSSGSGNWNSTATWGGASIPVAGDDVIIASGHAVTITANAACTSITFSNASTLSFSGAFALDVSGTVTMPAPGNNNPITFALGAGTATIGGLFTMNGGGGNASRRNDLSISTGTLNLNGGFTTATTRSNVIFSGAGVLNIGGVLSANAMTLTPGTGTVNYTGSTAQDIWILNYNNLGISGTATKTCTGILSVSNALTVATGGTLELSGTGTPLNYTGTISGAGKVLYSGASAQTISGLNYYDLEFSGAGTKTIAAGTTATVGNNWIVGSPTNLATTASASVTGNISGSGSITMGSGTINLAGNWTNNGTFTSGTGTVIYNGSTQTIGSLTYYDLEISNLGEKTLAAETTVSNTLTVNAPATLGLSSFTLNLPLSGTPLINTGIIDPGTSTVNYAGSAETNIAPGNYYNLDGTGGDRVMPDGQEVGIAGAFTPGAGIYSVVGSLVNFNGNDPQTIPAFTFNNLILSGSGVKEILGATEVTVSTIEIQDGPSLEIQDNAQLNIAN</sequence>
<dbReference type="EMBL" id="FNHH01000030">
    <property type="protein sequence ID" value="SDM95863.1"/>
    <property type="molecule type" value="Genomic_DNA"/>
</dbReference>
<reference evidence="3" key="1">
    <citation type="submission" date="2016-10" db="EMBL/GenBank/DDBJ databases">
        <authorList>
            <person name="Varghese N."/>
            <person name="Submissions S."/>
        </authorList>
    </citation>
    <scope>NUCLEOTIDE SEQUENCE [LARGE SCALE GENOMIC DNA]</scope>
    <source>
        <strain evidence="3">DSM 24536</strain>
    </source>
</reference>
<evidence type="ECO:0000256" key="1">
    <source>
        <dbReference type="SAM" id="Phobius"/>
    </source>
</evidence>
<feature type="transmembrane region" description="Helical" evidence="1">
    <location>
        <begin position="21"/>
        <end position="42"/>
    </location>
</feature>
<dbReference type="AlphaFoldDB" id="A0A1G9XHV2"/>
<proteinExistence type="predicted"/>
<evidence type="ECO:0000313" key="3">
    <source>
        <dbReference type="Proteomes" id="UP000199226"/>
    </source>
</evidence>
<accession>A0A1G9XHV2</accession>
<dbReference type="SUPFAM" id="SSF51126">
    <property type="entry name" value="Pectin lyase-like"/>
    <property type="match status" value="1"/>
</dbReference>
<protein>
    <submittedName>
        <fullName evidence="2">Uncharacterized protein</fullName>
    </submittedName>
</protein>
<evidence type="ECO:0000313" key="2">
    <source>
        <dbReference type="EMBL" id="SDM95863.1"/>
    </source>
</evidence>
<keyword evidence="1" id="KW-0812">Transmembrane</keyword>
<organism evidence="2 3">
    <name type="scientific">Daejeonella rubra</name>
    <dbReference type="NCBI Taxonomy" id="990371"/>
    <lineage>
        <taxon>Bacteria</taxon>
        <taxon>Pseudomonadati</taxon>
        <taxon>Bacteroidota</taxon>
        <taxon>Sphingobacteriia</taxon>
        <taxon>Sphingobacteriales</taxon>
        <taxon>Sphingobacteriaceae</taxon>
        <taxon>Daejeonella</taxon>
    </lineage>
</organism>